<dbReference type="InterPro" id="IPR013787">
    <property type="entry name" value="S100_Ca-bd_sub"/>
</dbReference>
<dbReference type="GeneID" id="628324"/>
<accession>J3QMC7</accession>
<dbReference type="Antibodypedia" id="34127">
    <property type="antibodies" value="269 antibodies from 31 providers"/>
</dbReference>
<dbReference type="PhylomeDB" id="J3QMC7"/>
<dbReference type="Pfam" id="PF01023">
    <property type="entry name" value="S_100"/>
    <property type="match status" value="1"/>
</dbReference>
<evidence type="ECO:0000259" key="1">
    <source>
        <dbReference type="Pfam" id="PF01023"/>
    </source>
</evidence>
<dbReference type="KEGG" id="mmu:628324"/>
<proteinExistence type="predicted"/>
<dbReference type="Ensembl" id="ENSMUST00000179550.2">
    <property type="protein sequence ID" value="ENSMUSP00000136224.2"/>
    <property type="gene ID" value="ENSMUSG00000094018.3"/>
</dbReference>
<feature type="domain" description="S100/CaBP-9k-type calcium binding subdomain" evidence="1">
    <location>
        <begin position="1"/>
        <end position="33"/>
    </location>
</feature>
<gene>
    <name evidence="2 3" type="primary">S100a2</name>
</gene>
<dbReference type="GO" id="GO:0042802">
    <property type="term" value="F:identical protein binding"/>
    <property type="evidence" value="ECO:0000266"/>
    <property type="project" value="GO_Central"/>
</dbReference>
<dbReference type="GO" id="GO:0043542">
    <property type="term" value="P:endothelial cell migration"/>
    <property type="evidence" value="ECO:0000266"/>
    <property type="project" value="GO_Central"/>
</dbReference>
<dbReference type="CTD" id="6273"/>
<dbReference type="PaxDb" id="10090-ENSMUSP00000136224"/>
<dbReference type="Proteomes" id="UP000000589">
    <property type="component" value="Chromosome 3"/>
</dbReference>
<dbReference type="GeneTree" id="ENSGT00940000163114"/>
<dbReference type="GO" id="GO:0048306">
    <property type="term" value="F:calcium-dependent protein binding"/>
    <property type="evidence" value="ECO:0000318"/>
    <property type="project" value="GO_Central"/>
</dbReference>
<dbReference type="AGR" id="MGI:3510999"/>
<evidence type="ECO:0000313" key="4">
    <source>
        <dbReference type="Proteomes" id="UP000000589"/>
    </source>
</evidence>
<dbReference type="Gene3D" id="1.10.238.10">
    <property type="entry name" value="EF-hand"/>
    <property type="match status" value="1"/>
</dbReference>
<dbReference type="InParanoid" id="J3QMC7"/>
<dbReference type="MGI" id="MGI:3510999">
    <property type="gene designation" value="S100a2"/>
</dbReference>
<dbReference type="SMR" id="J3QMC7"/>
<evidence type="ECO:0000313" key="2">
    <source>
        <dbReference type="Ensembl" id="ENSMUSP00000136224.2"/>
    </source>
</evidence>
<dbReference type="AlphaFoldDB" id="J3QMC7"/>
<dbReference type="GO" id="GO:0005509">
    <property type="term" value="F:calcium ion binding"/>
    <property type="evidence" value="ECO:0000318"/>
    <property type="project" value="GO_Central"/>
</dbReference>
<dbReference type="FunCoup" id="J3QMC7">
    <property type="interactions" value="9"/>
</dbReference>
<dbReference type="Bgee" id="ENSMUSG00000094018">
    <property type="expression patterns" value="Expressed in granulocyte and 27 other cell types or tissues"/>
</dbReference>
<sequence>MVYTFHKYASQEDERLKHNKGEIKELLRKELLSYVGDNVDDEKVKKEMNNLDKDSDQQVDFRMYALVLVDSAIWFNNFLEGSPALHYLPWISWLKQLSIFLSLY</sequence>
<dbReference type="SUPFAM" id="SSF47473">
    <property type="entry name" value="EF-hand"/>
    <property type="match status" value="1"/>
</dbReference>
<reference evidence="2 4" key="1">
    <citation type="journal article" date="2009" name="PLoS Biol.">
        <title>Lineage-specific biology revealed by a finished genome assembly of the mouse.</title>
        <authorList>
            <consortium name="Mouse Genome Sequencing Consortium"/>
            <person name="Church D.M."/>
            <person name="Goodstadt L."/>
            <person name="Hillier L.W."/>
            <person name="Zody M.C."/>
            <person name="Goldstein S."/>
            <person name="She X."/>
            <person name="Bult C.J."/>
            <person name="Agarwala R."/>
            <person name="Cherry J.L."/>
            <person name="DiCuccio M."/>
            <person name="Hlavina W."/>
            <person name="Kapustin Y."/>
            <person name="Meric P."/>
            <person name="Maglott D."/>
            <person name="Birtle Z."/>
            <person name="Marques A.C."/>
            <person name="Graves T."/>
            <person name="Zhou S."/>
            <person name="Teague B."/>
            <person name="Potamousis K."/>
            <person name="Churas C."/>
            <person name="Place M."/>
            <person name="Herschleb J."/>
            <person name="Runnheim R."/>
            <person name="Forrest D."/>
            <person name="Amos-Landgraf J."/>
            <person name="Schwartz D.C."/>
            <person name="Cheng Z."/>
            <person name="Lindblad-Toh K."/>
            <person name="Eichler E.E."/>
            <person name="Ponting C.P."/>
        </authorList>
    </citation>
    <scope>NUCLEOTIDE SEQUENCE [LARGE SCALE GENOMIC DNA]</scope>
    <source>
        <strain evidence="2 4">C57BL/6J</strain>
    </source>
</reference>
<dbReference type="RefSeq" id="NP_001182689.1">
    <property type="nucleotide sequence ID" value="NM_001195760.1"/>
</dbReference>
<dbReference type="OrthoDB" id="26525at2759"/>
<reference evidence="2" key="4">
    <citation type="submission" date="2025-09" db="UniProtKB">
        <authorList>
            <consortium name="Ensembl"/>
        </authorList>
    </citation>
    <scope>IDENTIFICATION</scope>
    <source>
        <strain evidence="2">C57BL/6J</strain>
    </source>
</reference>
<reference evidence="2 4" key="2">
    <citation type="journal article" date="2011" name="PLoS Biol.">
        <title>Modernizing reference genome assemblies.</title>
        <authorList>
            <person name="Church D.M."/>
            <person name="Schneider V.A."/>
            <person name="Graves T."/>
            <person name="Auger K."/>
            <person name="Cunningham F."/>
            <person name="Bouk N."/>
            <person name="Chen H.C."/>
            <person name="Agarwala R."/>
            <person name="McLaren W.M."/>
            <person name="Ritchie G.R."/>
            <person name="Albracht D."/>
            <person name="Kremitzki M."/>
            <person name="Rock S."/>
            <person name="Kotkiewicz H."/>
            <person name="Kremitzki C."/>
            <person name="Wollam A."/>
            <person name="Trani L."/>
            <person name="Fulton L."/>
            <person name="Fulton R."/>
            <person name="Matthews L."/>
            <person name="Whitehead S."/>
            <person name="Chow W."/>
            <person name="Torrance J."/>
            <person name="Dunn M."/>
            <person name="Harden G."/>
            <person name="Threadgold G."/>
            <person name="Wood J."/>
            <person name="Collins J."/>
            <person name="Heath P."/>
            <person name="Griffiths G."/>
            <person name="Pelan S."/>
            <person name="Grafham D."/>
            <person name="Eichler E.E."/>
            <person name="Weinstock G."/>
            <person name="Mardis E.R."/>
            <person name="Wilson R.K."/>
            <person name="Howe K."/>
            <person name="Flicek P."/>
            <person name="Hubbard T."/>
        </authorList>
    </citation>
    <scope>NUCLEOTIDE SEQUENCE [LARGE SCALE GENOMIC DNA]</scope>
    <source>
        <strain evidence="2 4">C57BL/6J</strain>
    </source>
</reference>
<reference evidence="2" key="3">
    <citation type="submission" date="2025-08" db="UniProtKB">
        <authorList>
            <consortium name="Ensembl"/>
        </authorList>
    </citation>
    <scope>IDENTIFICATION</scope>
    <source>
        <strain evidence="2">C57BL/6J</strain>
    </source>
</reference>
<dbReference type="RNAct" id="J3QMC7">
    <property type="molecule type" value="protein"/>
</dbReference>
<dbReference type="PANTHER" id="PTHR11639:SF59">
    <property type="entry name" value="PROTEIN S100-A2"/>
    <property type="match status" value="1"/>
</dbReference>
<dbReference type="InterPro" id="IPR011992">
    <property type="entry name" value="EF-hand-dom_pair"/>
</dbReference>
<protein>
    <submittedName>
        <fullName evidence="2">S100 calcium binding protein A2</fullName>
    </submittedName>
</protein>
<dbReference type="VEuPathDB" id="HostDB:ENSMUSG00000094018"/>
<dbReference type="BioGRID-ORCS" id="628324">
    <property type="hits" value="1 hit in 76 CRISPR screens"/>
</dbReference>
<evidence type="ECO:0000313" key="3">
    <source>
        <dbReference type="MGI" id="MGI:3510999"/>
    </source>
</evidence>
<dbReference type="PANTHER" id="PTHR11639">
    <property type="entry name" value="S100 CALCIUM-BINDING PROTEIN"/>
    <property type="match status" value="1"/>
</dbReference>
<dbReference type="UCSC" id="uc012cta.1">
    <property type="organism name" value="mouse"/>
</dbReference>
<dbReference type="STRING" id="10090.ENSMUSP00000136224"/>
<organism evidence="2 4">
    <name type="scientific">Mus musculus</name>
    <name type="common">Mouse</name>
    <dbReference type="NCBI Taxonomy" id="10090"/>
    <lineage>
        <taxon>Eukaryota</taxon>
        <taxon>Metazoa</taxon>
        <taxon>Chordata</taxon>
        <taxon>Craniata</taxon>
        <taxon>Vertebrata</taxon>
        <taxon>Euteleostomi</taxon>
        <taxon>Mammalia</taxon>
        <taxon>Eutheria</taxon>
        <taxon>Euarchontoglires</taxon>
        <taxon>Glires</taxon>
        <taxon>Rodentia</taxon>
        <taxon>Myomorpha</taxon>
        <taxon>Muroidea</taxon>
        <taxon>Muridae</taxon>
        <taxon>Murinae</taxon>
        <taxon>Mus</taxon>
        <taxon>Mus</taxon>
    </lineage>
</organism>
<keyword evidence="4" id="KW-1185">Reference proteome</keyword>
<dbReference type="HOGENOM" id="CLU_138624_2_0_1"/>
<name>J3QMC7_MOUSE</name>